<gene>
    <name evidence="2" type="ORF">NQ318_022361</name>
</gene>
<feature type="compositionally biased region" description="Basic residues" evidence="1">
    <location>
        <begin position="365"/>
        <end position="376"/>
    </location>
</feature>
<feature type="compositionally biased region" description="Gly residues" evidence="1">
    <location>
        <begin position="319"/>
        <end position="330"/>
    </location>
</feature>
<accession>A0AAV8Z4J7</accession>
<evidence type="ECO:0000256" key="1">
    <source>
        <dbReference type="SAM" id="MobiDB-lite"/>
    </source>
</evidence>
<dbReference type="EMBL" id="JAPWTK010000014">
    <property type="protein sequence ID" value="KAJ8959104.1"/>
    <property type="molecule type" value="Genomic_DNA"/>
</dbReference>
<keyword evidence="3" id="KW-1185">Reference proteome</keyword>
<comment type="caution">
    <text evidence="2">The sequence shown here is derived from an EMBL/GenBank/DDBJ whole genome shotgun (WGS) entry which is preliminary data.</text>
</comment>
<sequence>MEPLAPGTEDDPPIMYSTLNKQANEKERLLKVKAILKNGQYDHVFELSYVNGAEHWFCNACQCPVMGRVYQHEIGKRHTLNLSLNSRHAEKLPKDDSPNEQAPIALEIAPGEPVPPGFEGEIGRVAQIQERLDGFKVGPLIALEYLLELQDYDPSKEPVYLCILTSRSTSPRAIAPLAPYTTKQYKRNWQTTLQKIAEAVEKKFGRLKPYPIERDKFEKDRTHYSQLISKGRHFSETSGWTFEELIVHDELTKAYVEEDKQSYEMTPSANWGTQTFIQKPFKKRSPSPPVVAMPGKRSKANPRKQKPAYLEGKDAKGVAAGGGGTAGGGAAPSQSSVGRRRSSLSSVSSISSSDLSGNEQEKGKGGRLRTPPHQRGRQQFYERRRSPSPARRSPTARSTATSAACRGRTPTTSGRRTSSPRRR</sequence>
<feature type="compositionally biased region" description="Low complexity" evidence="1">
    <location>
        <begin position="387"/>
        <end position="417"/>
    </location>
</feature>
<proteinExistence type="predicted"/>
<evidence type="ECO:0000313" key="3">
    <source>
        <dbReference type="Proteomes" id="UP001162162"/>
    </source>
</evidence>
<feature type="compositionally biased region" description="Low complexity" evidence="1">
    <location>
        <begin position="331"/>
        <end position="357"/>
    </location>
</feature>
<evidence type="ECO:0008006" key="4">
    <source>
        <dbReference type="Google" id="ProtNLM"/>
    </source>
</evidence>
<feature type="region of interest" description="Disordered" evidence="1">
    <location>
        <begin position="274"/>
        <end position="423"/>
    </location>
</feature>
<organism evidence="2 3">
    <name type="scientific">Aromia moschata</name>
    <dbReference type="NCBI Taxonomy" id="1265417"/>
    <lineage>
        <taxon>Eukaryota</taxon>
        <taxon>Metazoa</taxon>
        <taxon>Ecdysozoa</taxon>
        <taxon>Arthropoda</taxon>
        <taxon>Hexapoda</taxon>
        <taxon>Insecta</taxon>
        <taxon>Pterygota</taxon>
        <taxon>Neoptera</taxon>
        <taxon>Endopterygota</taxon>
        <taxon>Coleoptera</taxon>
        <taxon>Polyphaga</taxon>
        <taxon>Cucujiformia</taxon>
        <taxon>Chrysomeloidea</taxon>
        <taxon>Cerambycidae</taxon>
        <taxon>Cerambycinae</taxon>
        <taxon>Callichromatini</taxon>
        <taxon>Aromia</taxon>
    </lineage>
</organism>
<protein>
    <recommendedName>
        <fullName evidence="4">Matrin-type domain-containing protein</fullName>
    </recommendedName>
</protein>
<dbReference type="AlphaFoldDB" id="A0AAV8Z4J7"/>
<evidence type="ECO:0000313" key="2">
    <source>
        <dbReference type="EMBL" id="KAJ8959104.1"/>
    </source>
</evidence>
<reference evidence="2" key="1">
    <citation type="journal article" date="2023" name="Insect Mol. Biol.">
        <title>Genome sequencing provides insights into the evolution of gene families encoding plant cell wall-degrading enzymes in longhorned beetles.</title>
        <authorList>
            <person name="Shin N.R."/>
            <person name="Okamura Y."/>
            <person name="Kirsch R."/>
            <person name="Pauchet Y."/>
        </authorList>
    </citation>
    <scope>NUCLEOTIDE SEQUENCE</scope>
    <source>
        <strain evidence="2">AMC_N1</strain>
    </source>
</reference>
<feature type="compositionally biased region" description="Basic residues" evidence="1">
    <location>
        <begin position="296"/>
        <end position="306"/>
    </location>
</feature>
<name>A0AAV8Z4J7_9CUCU</name>
<dbReference type="Proteomes" id="UP001162162">
    <property type="component" value="Unassembled WGS sequence"/>
</dbReference>